<organism evidence="1 2">
    <name type="scientific">Mytilus galloprovincialis</name>
    <name type="common">Mediterranean mussel</name>
    <dbReference type="NCBI Taxonomy" id="29158"/>
    <lineage>
        <taxon>Eukaryota</taxon>
        <taxon>Metazoa</taxon>
        <taxon>Spiralia</taxon>
        <taxon>Lophotrochozoa</taxon>
        <taxon>Mollusca</taxon>
        <taxon>Bivalvia</taxon>
        <taxon>Autobranchia</taxon>
        <taxon>Pteriomorphia</taxon>
        <taxon>Mytilida</taxon>
        <taxon>Mytiloidea</taxon>
        <taxon>Mytilidae</taxon>
        <taxon>Mytilinae</taxon>
        <taxon>Mytilus</taxon>
    </lineage>
</organism>
<protein>
    <submittedName>
        <fullName evidence="1">Uncharacterized protein</fullName>
    </submittedName>
</protein>
<sequence length="54" mass="6089">MSTYTFIKSPNSACITKVIQTDQLDLTPGSIKRSTVKTKDKIQVLMTFCAWFVC</sequence>
<evidence type="ECO:0000313" key="2">
    <source>
        <dbReference type="Proteomes" id="UP000596742"/>
    </source>
</evidence>
<accession>A0A8B6E4P5</accession>
<dbReference type="AlphaFoldDB" id="A0A8B6E4P5"/>
<name>A0A8B6E4P5_MYTGA</name>
<comment type="caution">
    <text evidence="1">The sequence shown here is derived from an EMBL/GenBank/DDBJ whole genome shotgun (WGS) entry which is preliminary data.</text>
</comment>
<proteinExistence type="predicted"/>
<evidence type="ECO:0000313" key="1">
    <source>
        <dbReference type="EMBL" id="VDI28442.1"/>
    </source>
</evidence>
<dbReference type="EMBL" id="UYJE01004492">
    <property type="protein sequence ID" value="VDI28442.1"/>
    <property type="molecule type" value="Genomic_DNA"/>
</dbReference>
<dbReference type="Proteomes" id="UP000596742">
    <property type="component" value="Unassembled WGS sequence"/>
</dbReference>
<reference evidence="1" key="1">
    <citation type="submission" date="2018-11" db="EMBL/GenBank/DDBJ databases">
        <authorList>
            <person name="Alioto T."/>
            <person name="Alioto T."/>
        </authorList>
    </citation>
    <scope>NUCLEOTIDE SEQUENCE</scope>
</reference>
<keyword evidence="2" id="KW-1185">Reference proteome</keyword>
<gene>
    <name evidence="1" type="ORF">MGAL_10B050472</name>
</gene>